<dbReference type="AlphaFoldDB" id="A0A183FLX1"/>
<evidence type="ECO:0000313" key="3">
    <source>
        <dbReference type="Proteomes" id="UP000050761"/>
    </source>
</evidence>
<sequence>MVCQKTTSTQTLISYRYGDAMDPIGDLREVWKTSCLLKKGGIFFLGIPRGKDTIVFNLHRIYGPLRLAMIMAGMFFFIRPNL</sequence>
<dbReference type="InterPro" id="IPR004951">
    <property type="entry name" value="DUF268_CAE_spp"/>
</dbReference>
<protein>
    <submittedName>
        <fullName evidence="4">Methyltransferase</fullName>
    </submittedName>
</protein>
<evidence type="ECO:0000313" key="4">
    <source>
        <dbReference type="WBParaSite" id="HPBE_0000831401-mRNA-1"/>
    </source>
</evidence>
<organism evidence="3 4">
    <name type="scientific">Heligmosomoides polygyrus</name>
    <name type="common">Parasitic roundworm</name>
    <dbReference type="NCBI Taxonomy" id="6339"/>
    <lineage>
        <taxon>Eukaryota</taxon>
        <taxon>Metazoa</taxon>
        <taxon>Ecdysozoa</taxon>
        <taxon>Nematoda</taxon>
        <taxon>Chromadorea</taxon>
        <taxon>Rhabditida</taxon>
        <taxon>Rhabditina</taxon>
        <taxon>Rhabditomorpha</taxon>
        <taxon>Strongyloidea</taxon>
        <taxon>Heligmosomidae</taxon>
        <taxon>Heligmosomoides</taxon>
    </lineage>
</organism>
<keyword evidence="1" id="KW-0812">Transmembrane</keyword>
<evidence type="ECO:0000313" key="2">
    <source>
        <dbReference type="EMBL" id="VDO75870.1"/>
    </source>
</evidence>
<dbReference type="Proteomes" id="UP000050761">
    <property type="component" value="Unassembled WGS sequence"/>
</dbReference>
<feature type="transmembrane region" description="Helical" evidence="1">
    <location>
        <begin position="61"/>
        <end position="78"/>
    </location>
</feature>
<name>A0A183FLX1_HELPZ</name>
<reference evidence="4" key="2">
    <citation type="submission" date="2019-09" db="UniProtKB">
        <authorList>
            <consortium name="WormBaseParasite"/>
        </authorList>
    </citation>
    <scope>IDENTIFICATION</scope>
</reference>
<keyword evidence="1" id="KW-1133">Transmembrane helix</keyword>
<dbReference type="EMBL" id="UZAH01026119">
    <property type="protein sequence ID" value="VDO75870.1"/>
    <property type="molecule type" value="Genomic_DNA"/>
</dbReference>
<evidence type="ECO:0000256" key="1">
    <source>
        <dbReference type="SAM" id="Phobius"/>
    </source>
</evidence>
<accession>A0A183FLX1</accession>
<keyword evidence="1" id="KW-0472">Membrane</keyword>
<accession>A0A3P7XMP1</accession>
<reference evidence="2 3" key="1">
    <citation type="submission" date="2018-11" db="EMBL/GenBank/DDBJ databases">
        <authorList>
            <consortium name="Pathogen Informatics"/>
        </authorList>
    </citation>
    <scope>NUCLEOTIDE SEQUENCE [LARGE SCALE GENOMIC DNA]</scope>
</reference>
<dbReference type="Pfam" id="PF03269">
    <property type="entry name" value="DUF268"/>
    <property type="match status" value="1"/>
</dbReference>
<gene>
    <name evidence="2" type="ORF">HPBE_LOCUS8315</name>
</gene>
<keyword evidence="3" id="KW-1185">Reference proteome</keyword>
<proteinExistence type="predicted"/>
<dbReference type="OrthoDB" id="428346at2759"/>
<dbReference type="WBParaSite" id="HPBE_0000831401-mRNA-1">
    <property type="protein sequence ID" value="HPBE_0000831401-mRNA-1"/>
    <property type="gene ID" value="HPBE_0000831401"/>
</dbReference>